<feature type="transmembrane region" description="Helical" evidence="6">
    <location>
        <begin position="163"/>
        <end position="181"/>
    </location>
</feature>
<dbReference type="GO" id="GO:0005886">
    <property type="term" value="C:plasma membrane"/>
    <property type="evidence" value="ECO:0007669"/>
    <property type="project" value="UniProtKB-SubCell"/>
</dbReference>
<organism evidence="8 9">
    <name type="scientific">Actinorhabdospora filicis</name>
    <dbReference type="NCBI Taxonomy" id="1785913"/>
    <lineage>
        <taxon>Bacteria</taxon>
        <taxon>Bacillati</taxon>
        <taxon>Actinomycetota</taxon>
        <taxon>Actinomycetes</taxon>
        <taxon>Micromonosporales</taxon>
        <taxon>Micromonosporaceae</taxon>
        <taxon>Actinorhabdospora</taxon>
    </lineage>
</organism>
<dbReference type="PANTHER" id="PTHR23501">
    <property type="entry name" value="MAJOR FACILITATOR SUPERFAMILY"/>
    <property type="match status" value="1"/>
</dbReference>
<evidence type="ECO:0000256" key="4">
    <source>
        <dbReference type="ARBA" id="ARBA00022989"/>
    </source>
</evidence>
<feature type="transmembrane region" description="Helical" evidence="6">
    <location>
        <begin position="47"/>
        <end position="71"/>
    </location>
</feature>
<evidence type="ECO:0000256" key="6">
    <source>
        <dbReference type="SAM" id="Phobius"/>
    </source>
</evidence>
<dbReference type="AlphaFoldDB" id="A0A9W6SQI4"/>
<dbReference type="Gene3D" id="1.20.1250.20">
    <property type="entry name" value="MFS general substrate transporter like domains"/>
    <property type="match status" value="1"/>
</dbReference>
<dbReference type="InterPro" id="IPR011701">
    <property type="entry name" value="MFS"/>
</dbReference>
<feature type="transmembrane region" description="Helical" evidence="6">
    <location>
        <begin position="309"/>
        <end position="328"/>
    </location>
</feature>
<feature type="transmembrane region" description="Helical" evidence="6">
    <location>
        <begin position="250"/>
        <end position="270"/>
    </location>
</feature>
<feature type="domain" description="Major facilitator superfamily (MFS) profile" evidence="7">
    <location>
        <begin position="1"/>
        <end position="392"/>
    </location>
</feature>
<proteinExistence type="predicted"/>
<gene>
    <name evidence="8" type="ORF">Afil01_49610</name>
</gene>
<evidence type="ECO:0000256" key="1">
    <source>
        <dbReference type="ARBA" id="ARBA00004429"/>
    </source>
</evidence>
<dbReference type="InterPro" id="IPR020846">
    <property type="entry name" value="MFS_dom"/>
</dbReference>
<dbReference type="SUPFAM" id="SSF103473">
    <property type="entry name" value="MFS general substrate transporter"/>
    <property type="match status" value="1"/>
</dbReference>
<keyword evidence="2" id="KW-0813">Transport</keyword>
<comment type="subcellular location">
    <subcellularLocation>
        <location evidence="1">Cell inner membrane</location>
        <topology evidence="1">Multi-pass membrane protein</topology>
    </subcellularLocation>
</comment>
<reference evidence="8" key="1">
    <citation type="submission" date="2023-03" db="EMBL/GenBank/DDBJ databases">
        <title>Actinorhabdospora filicis NBRC 111898.</title>
        <authorList>
            <person name="Ichikawa N."/>
            <person name="Sato H."/>
            <person name="Tonouchi N."/>
        </authorList>
    </citation>
    <scope>NUCLEOTIDE SEQUENCE</scope>
    <source>
        <strain evidence="8">NBRC 111898</strain>
    </source>
</reference>
<evidence type="ECO:0000313" key="8">
    <source>
        <dbReference type="EMBL" id="GLZ80154.1"/>
    </source>
</evidence>
<evidence type="ECO:0000256" key="2">
    <source>
        <dbReference type="ARBA" id="ARBA00022448"/>
    </source>
</evidence>
<feature type="transmembrane region" description="Helical" evidence="6">
    <location>
        <begin position="138"/>
        <end position="157"/>
    </location>
</feature>
<feature type="transmembrane region" description="Helical" evidence="6">
    <location>
        <begin position="334"/>
        <end position="356"/>
    </location>
</feature>
<name>A0A9W6SQI4_9ACTN</name>
<keyword evidence="4 6" id="KW-1133">Transmembrane helix</keyword>
<dbReference type="Proteomes" id="UP001165079">
    <property type="component" value="Unassembled WGS sequence"/>
</dbReference>
<dbReference type="PROSITE" id="PS50850">
    <property type="entry name" value="MFS"/>
    <property type="match status" value="1"/>
</dbReference>
<feature type="transmembrane region" description="Helical" evidence="6">
    <location>
        <begin position="282"/>
        <end position="304"/>
    </location>
</feature>
<keyword evidence="9" id="KW-1185">Reference proteome</keyword>
<keyword evidence="5 6" id="KW-0472">Membrane</keyword>
<evidence type="ECO:0000256" key="3">
    <source>
        <dbReference type="ARBA" id="ARBA00022692"/>
    </source>
</evidence>
<keyword evidence="3 6" id="KW-0812">Transmembrane</keyword>
<evidence type="ECO:0000313" key="9">
    <source>
        <dbReference type="Proteomes" id="UP001165079"/>
    </source>
</evidence>
<dbReference type="InterPro" id="IPR036259">
    <property type="entry name" value="MFS_trans_sf"/>
</dbReference>
<dbReference type="GO" id="GO:0022857">
    <property type="term" value="F:transmembrane transporter activity"/>
    <property type="evidence" value="ECO:0007669"/>
    <property type="project" value="InterPro"/>
</dbReference>
<feature type="transmembrane region" description="Helical" evidence="6">
    <location>
        <begin position="83"/>
        <end position="100"/>
    </location>
</feature>
<evidence type="ECO:0000259" key="7">
    <source>
        <dbReference type="PROSITE" id="PS50850"/>
    </source>
</evidence>
<protein>
    <submittedName>
        <fullName evidence="8">MFS transporter</fullName>
    </submittedName>
</protein>
<dbReference type="Pfam" id="PF07690">
    <property type="entry name" value="MFS_1"/>
    <property type="match status" value="1"/>
</dbReference>
<evidence type="ECO:0000256" key="5">
    <source>
        <dbReference type="ARBA" id="ARBA00023136"/>
    </source>
</evidence>
<accession>A0A9W6SQI4</accession>
<sequence length="392" mass="38901">MTLTRPAAAGAARTLAPAPLLILATAPIALSANSPALILPTLATDLGVGAATVSWLVTAFGLAVAVGAPLMGGLARRFGVRPVLYLGGALTLLGTVLAVLTPWFGLLIAARALQALGGAAMVTSAMNLSGGIPRRMGAITAGFGVVGASGPLLGSVITQHAGWHLVFAVQAVTVLAVPVLARHATAPVGRGAFDATGAVLLAALVTGLVSLPHLPIAGLAVVAIAVALLVPHIRRRPEGFVPLALLRSRAFLGAAGLTLALSTSYFGLLYAVPRILSARTDWAAGLIGTGQMLALMAGSGISFVLAARFVSPVVVAAMGAAAPLLLLAPPALAFAAATIGVAASSTAQAVLGVRAMRAAPEAIRPAAIGLFNLFFQLGGAFGPTIVVMLIAA</sequence>
<dbReference type="EMBL" id="BSTX01000003">
    <property type="protein sequence ID" value="GLZ80154.1"/>
    <property type="molecule type" value="Genomic_DNA"/>
</dbReference>
<feature type="transmembrane region" description="Helical" evidence="6">
    <location>
        <begin position="214"/>
        <end position="230"/>
    </location>
</feature>
<feature type="transmembrane region" description="Helical" evidence="6">
    <location>
        <begin position="368"/>
        <end position="391"/>
    </location>
</feature>
<comment type="caution">
    <text evidence="8">The sequence shown here is derived from an EMBL/GenBank/DDBJ whole genome shotgun (WGS) entry which is preliminary data.</text>
</comment>
<dbReference type="PANTHER" id="PTHR23501:SF191">
    <property type="entry name" value="VACUOLAR BASIC AMINO ACID TRANSPORTER 4"/>
    <property type="match status" value="1"/>
</dbReference>